<reference evidence="7" key="1">
    <citation type="submission" date="2014-01" db="EMBL/GenBank/DDBJ databases">
        <authorList>
            <person name="Brown-Elliot B."/>
            <person name="Wallace R."/>
            <person name="Lenaerts A."/>
            <person name="Ordway D."/>
            <person name="DeGroote M.A."/>
            <person name="Parker T."/>
            <person name="Sizemore C."/>
            <person name="Tallon L.J."/>
            <person name="Sadzewicz L.K."/>
            <person name="Sengamalay N."/>
            <person name="Fraser C.M."/>
            <person name="Hine E."/>
            <person name="Shefchek K.A."/>
            <person name="Das S.P."/>
            <person name="Tettelin H."/>
        </authorList>
    </citation>
    <scope>NUCLEOTIDE SEQUENCE [LARGE SCALE GENOMIC DNA]</scope>
    <source>
        <strain evidence="7">4042</strain>
    </source>
</reference>
<gene>
    <name evidence="7" type="ORF">I553_0131</name>
</gene>
<sequence>MDTSGVVNRKQLSDKISAHRRLLEQRRVDEERRLLYVAITRAEDTLLLSGHHWGPPEPNRAGRRISSANSKR</sequence>
<dbReference type="SUPFAM" id="SSF52540">
    <property type="entry name" value="P-loop containing nucleoside triphosphate hydrolases"/>
    <property type="match status" value="1"/>
</dbReference>
<evidence type="ECO:0000313" key="7">
    <source>
        <dbReference type="EMBL" id="EUA07144.1"/>
    </source>
</evidence>
<dbReference type="EMBL" id="JAOB01000093">
    <property type="protein sequence ID" value="EUA07144.1"/>
    <property type="molecule type" value="Genomic_DNA"/>
</dbReference>
<keyword evidence="2" id="KW-0378">Hydrolase</keyword>
<evidence type="ECO:0000256" key="5">
    <source>
        <dbReference type="SAM" id="MobiDB-lite"/>
    </source>
</evidence>
<proteinExistence type="predicted"/>
<dbReference type="AlphaFoldDB" id="X7YJ44"/>
<keyword evidence="1" id="KW-0547">Nucleotide-binding</keyword>
<dbReference type="PATRIC" id="fig|1299334.3.peg.9728"/>
<evidence type="ECO:0000256" key="1">
    <source>
        <dbReference type="ARBA" id="ARBA00022741"/>
    </source>
</evidence>
<evidence type="ECO:0000256" key="2">
    <source>
        <dbReference type="ARBA" id="ARBA00022801"/>
    </source>
</evidence>
<feature type="region of interest" description="Disordered" evidence="5">
    <location>
        <begin position="49"/>
        <end position="72"/>
    </location>
</feature>
<dbReference type="GO" id="GO:0004386">
    <property type="term" value="F:helicase activity"/>
    <property type="evidence" value="ECO:0007669"/>
    <property type="project" value="UniProtKB-KW"/>
</dbReference>
<feature type="domain" description="UvrD-like helicase C-terminal" evidence="6">
    <location>
        <begin position="17"/>
        <end position="50"/>
    </location>
</feature>
<evidence type="ECO:0000259" key="6">
    <source>
        <dbReference type="Pfam" id="PF13361"/>
    </source>
</evidence>
<keyword evidence="4" id="KW-0067">ATP-binding</keyword>
<evidence type="ECO:0000256" key="4">
    <source>
        <dbReference type="ARBA" id="ARBA00022840"/>
    </source>
</evidence>
<dbReference type="GO" id="GO:0005524">
    <property type="term" value="F:ATP binding"/>
    <property type="evidence" value="ECO:0007669"/>
    <property type="project" value="UniProtKB-KW"/>
</dbReference>
<name>X7YJ44_MYCXE</name>
<organism evidence="7">
    <name type="scientific">Mycobacterium xenopi 4042</name>
    <dbReference type="NCBI Taxonomy" id="1299334"/>
    <lineage>
        <taxon>Bacteria</taxon>
        <taxon>Bacillati</taxon>
        <taxon>Actinomycetota</taxon>
        <taxon>Actinomycetes</taxon>
        <taxon>Mycobacteriales</taxon>
        <taxon>Mycobacteriaceae</taxon>
        <taxon>Mycobacterium</taxon>
    </lineage>
</organism>
<comment type="caution">
    <text evidence="7">The sequence shown here is derived from an EMBL/GenBank/DDBJ whole genome shotgun (WGS) entry which is preliminary data.</text>
</comment>
<dbReference type="InterPro" id="IPR027417">
    <property type="entry name" value="P-loop_NTPase"/>
</dbReference>
<dbReference type="Gene3D" id="3.40.50.300">
    <property type="entry name" value="P-loop containing nucleotide triphosphate hydrolases"/>
    <property type="match status" value="1"/>
</dbReference>
<dbReference type="Pfam" id="PF13361">
    <property type="entry name" value="UvrD_C"/>
    <property type="match status" value="1"/>
</dbReference>
<protein>
    <submittedName>
        <fullName evidence="7">UvrD-like helicase C-terminal domain protein</fullName>
    </submittedName>
</protein>
<dbReference type="InterPro" id="IPR014017">
    <property type="entry name" value="DNA_helicase_UvrD-like_C"/>
</dbReference>
<keyword evidence="3 7" id="KW-0347">Helicase</keyword>
<dbReference type="GO" id="GO:0016787">
    <property type="term" value="F:hydrolase activity"/>
    <property type="evidence" value="ECO:0007669"/>
    <property type="project" value="UniProtKB-KW"/>
</dbReference>
<evidence type="ECO:0000256" key="3">
    <source>
        <dbReference type="ARBA" id="ARBA00022806"/>
    </source>
</evidence>
<accession>X7YJ44</accession>